<feature type="region of interest" description="Disordered" evidence="2">
    <location>
        <begin position="1"/>
        <end position="45"/>
    </location>
</feature>
<protein>
    <submittedName>
        <fullName evidence="3">Uncharacterized protein</fullName>
    </submittedName>
</protein>
<name>A0AA39WRG0_9PEZI</name>
<gene>
    <name evidence="3" type="ORF">B0T14DRAFT_566991</name>
</gene>
<proteinExistence type="predicted"/>
<evidence type="ECO:0000313" key="3">
    <source>
        <dbReference type="EMBL" id="KAK0620223.1"/>
    </source>
</evidence>
<comment type="caution">
    <text evidence="3">The sequence shown here is derived from an EMBL/GenBank/DDBJ whole genome shotgun (WGS) entry which is preliminary data.</text>
</comment>
<accession>A0AA39WRG0</accession>
<dbReference type="Proteomes" id="UP001175000">
    <property type="component" value="Unassembled WGS sequence"/>
</dbReference>
<organism evidence="3 4">
    <name type="scientific">Immersiella caudata</name>
    <dbReference type="NCBI Taxonomy" id="314043"/>
    <lineage>
        <taxon>Eukaryota</taxon>
        <taxon>Fungi</taxon>
        <taxon>Dikarya</taxon>
        <taxon>Ascomycota</taxon>
        <taxon>Pezizomycotina</taxon>
        <taxon>Sordariomycetes</taxon>
        <taxon>Sordariomycetidae</taxon>
        <taxon>Sordariales</taxon>
        <taxon>Lasiosphaeriaceae</taxon>
        <taxon>Immersiella</taxon>
    </lineage>
</organism>
<keyword evidence="4" id="KW-1185">Reference proteome</keyword>
<feature type="coiled-coil region" evidence="1">
    <location>
        <begin position="55"/>
        <end position="82"/>
    </location>
</feature>
<dbReference type="EMBL" id="JAULSU010000004">
    <property type="protein sequence ID" value="KAK0620223.1"/>
    <property type="molecule type" value="Genomic_DNA"/>
</dbReference>
<feature type="compositionally biased region" description="Low complexity" evidence="2">
    <location>
        <begin position="21"/>
        <end position="45"/>
    </location>
</feature>
<evidence type="ECO:0000313" key="4">
    <source>
        <dbReference type="Proteomes" id="UP001175000"/>
    </source>
</evidence>
<evidence type="ECO:0000256" key="1">
    <source>
        <dbReference type="SAM" id="Coils"/>
    </source>
</evidence>
<evidence type="ECO:0000256" key="2">
    <source>
        <dbReference type="SAM" id="MobiDB-lite"/>
    </source>
</evidence>
<reference evidence="3" key="1">
    <citation type="submission" date="2023-06" db="EMBL/GenBank/DDBJ databases">
        <title>Genome-scale phylogeny and comparative genomics of the fungal order Sordariales.</title>
        <authorList>
            <consortium name="Lawrence Berkeley National Laboratory"/>
            <person name="Hensen N."/>
            <person name="Bonometti L."/>
            <person name="Westerberg I."/>
            <person name="Brannstrom I.O."/>
            <person name="Guillou S."/>
            <person name="Cros-Aarteil S."/>
            <person name="Calhoun S."/>
            <person name="Haridas S."/>
            <person name="Kuo A."/>
            <person name="Mondo S."/>
            <person name="Pangilinan J."/>
            <person name="Riley R."/>
            <person name="Labutti K."/>
            <person name="Andreopoulos B."/>
            <person name="Lipzen A."/>
            <person name="Chen C."/>
            <person name="Yanf M."/>
            <person name="Daum C."/>
            <person name="Ng V."/>
            <person name="Clum A."/>
            <person name="Steindorff A."/>
            <person name="Ohm R."/>
            <person name="Martin F."/>
            <person name="Silar P."/>
            <person name="Natvig D."/>
            <person name="Lalanne C."/>
            <person name="Gautier V."/>
            <person name="Ament-Velasquez S.L."/>
            <person name="Kruys A."/>
            <person name="Hutchinson M.I."/>
            <person name="Powell A.J."/>
            <person name="Barry K."/>
            <person name="Miller A.N."/>
            <person name="Grigoriev I.V."/>
            <person name="Debuchy R."/>
            <person name="Gladieux P."/>
            <person name="Thoren M.H."/>
            <person name="Johannesson H."/>
        </authorList>
    </citation>
    <scope>NUCLEOTIDE SEQUENCE</scope>
    <source>
        <strain evidence="3">CBS 606.72</strain>
    </source>
</reference>
<feature type="compositionally biased region" description="Basic residues" evidence="2">
    <location>
        <begin position="1"/>
        <end position="18"/>
    </location>
</feature>
<sequence>MARKRLGSRARLAKRARQAVKATKPAASTSASTSDPSGASANNIANLLNSNPAGVKRLEAKIRGLQRQRMALRKKARHLQATLTRRTVESFQVVATLNNTLQDKDRCIEALESTVSNVIRVVNDLVNQPPQGAVYEAEDAPEELDNI</sequence>
<keyword evidence="1" id="KW-0175">Coiled coil</keyword>
<dbReference type="AlphaFoldDB" id="A0AA39WRG0"/>